<dbReference type="EMBL" id="ADBJ01000010">
    <property type="protein sequence ID" value="EFA84099.1"/>
    <property type="molecule type" value="Genomic_DNA"/>
</dbReference>
<dbReference type="InParanoid" id="D3B451"/>
<keyword evidence="3" id="KW-1185">Reference proteome</keyword>
<name>D3B451_HETP5</name>
<dbReference type="Proteomes" id="UP000001396">
    <property type="component" value="Unassembled WGS sequence"/>
</dbReference>
<gene>
    <name evidence="2" type="ORF">PPL_03172</name>
</gene>
<reference evidence="2 3" key="1">
    <citation type="journal article" date="2011" name="Genome Res.">
        <title>Phylogeny-wide analysis of social amoeba genomes highlights ancient origins for complex intercellular communication.</title>
        <authorList>
            <person name="Heidel A.J."/>
            <person name="Lawal H.M."/>
            <person name="Felder M."/>
            <person name="Schilde C."/>
            <person name="Helps N.R."/>
            <person name="Tunggal B."/>
            <person name="Rivero F."/>
            <person name="John U."/>
            <person name="Schleicher M."/>
            <person name="Eichinger L."/>
            <person name="Platzer M."/>
            <person name="Noegel A.A."/>
            <person name="Schaap P."/>
            <person name="Gloeckner G."/>
        </authorList>
    </citation>
    <scope>NUCLEOTIDE SEQUENCE [LARGE SCALE GENOMIC DNA]</scope>
    <source>
        <strain evidence="3">ATCC 26659 / Pp 5 / PN500</strain>
    </source>
</reference>
<sequence>MSFTQRSLFHANHSKRWHINISNTLKNKMSVFKKKDKSDDKKKKSSDEGNVHL</sequence>
<protein>
    <submittedName>
        <fullName evidence="2">Uncharacterized protein</fullName>
    </submittedName>
</protein>
<evidence type="ECO:0000313" key="2">
    <source>
        <dbReference type="EMBL" id="EFA84099.1"/>
    </source>
</evidence>
<dbReference type="RefSeq" id="XP_020436216.1">
    <property type="nucleotide sequence ID" value="XM_020574144.1"/>
</dbReference>
<feature type="region of interest" description="Disordered" evidence="1">
    <location>
        <begin position="30"/>
        <end position="53"/>
    </location>
</feature>
<comment type="caution">
    <text evidence="2">The sequence shown here is derived from an EMBL/GenBank/DDBJ whole genome shotgun (WGS) entry which is preliminary data.</text>
</comment>
<dbReference type="AlphaFoldDB" id="D3B451"/>
<organism evidence="2 3">
    <name type="scientific">Heterostelium pallidum (strain ATCC 26659 / Pp 5 / PN500)</name>
    <name type="common">Cellular slime mold</name>
    <name type="synonym">Polysphondylium pallidum</name>
    <dbReference type="NCBI Taxonomy" id="670386"/>
    <lineage>
        <taxon>Eukaryota</taxon>
        <taxon>Amoebozoa</taxon>
        <taxon>Evosea</taxon>
        <taxon>Eumycetozoa</taxon>
        <taxon>Dictyostelia</taxon>
        <taxon>Acytosteliales</taxon>
        <taxon>Acytosteliaceae</taxon>
        <taxon>Heterostelium</taxon>
    </lineage>
</organism>
<evidence type="ECO:0000256" key="1">
    <source>
        <dbReference type="SAM" id="MobiDB-lite"/>
    </source>
</evidence>
<feature type="compositionally biased region" description="Basic and acidic residues" evidence="1">
    <location>
        <begin position="36"/>
        <end position="53"/>
    </location>
</feature>
<accession>D3B451</accession>
<proteinExistence type="predicted"/>
<dbReference type="GeneID" id="31358695"/>
<evidence type="ECO:0000313" key="3">
    <source>
        <dbReference type="Proteomes" id="UP000001396"/>
    </source>
</evidence>